<dbReference type="CDD" id="cd09272">
    <property type="entry name" value="RNase_HI_RT_Ty1"/>
    <property type="match status" value="1"/>
</dbReference>
<dbReference type="InParanoid" id="A0A7N2QZE8"/>
<sequence>MAIQWIFRYLKRTKGRKLTYHGSDDLKLSGFSDSDYQGCLDSRKSTSGFVFMLCGGAIAWKSKKQECVAQSTMEAEYIALNAAAKEAVYLKQFLTELLIVECVQRPIPILCDNNSAIAITKDPKCHSRAKHIEGRYHYIRDMIKKKKVPILISTLLDHDGREVQVKIAQTMEDIKG</sequence>
<accession>A0A7N2QZE8</accession>
<evidence type="ECO:0000313" key="2">
    <source>
        <dbReference type="Proteomes" id="UP000594261"/>
    </source>
</evidence>
<dbReference type="EnsemblPlants" id="QL02p061762:mrna">
    <property type="protein sequence ID" value="QL02p061762:mrna"/>
    <property type="gene ID" value="QL02p061762"/>
</dbReference>
<protein>
    <recommendedName>
        <fullName evidence="3">Retrovirus-related Pol polyprotein from transposon TNT 1-94</fullName>
    </recommendedName>
</protein>
<reference evidence="1" key="2">
    <citation type="submission" date="2021-01" db="UniProtKB">
        <authorList>
            <consortium name="EnsemblPlants"/>
        </authorList>
    </citation>
    <scope>IDENTIFICATION</scope>
</reference>
<evidence type="ECO:0008006" key="3">
    <source>
        <dbReference type="Google" id="ProtNLM"/>
    </source>
</evidence>
<reference evidence="2" key="1">
    <citation type="journal article" date="2016" name="G3 (Bethesda)">
        <title>First Draft Assembly and Annotation of the Genome of a California Endemic Oak Quercus lobata Nee (Fagaceae).</title>
        <authorList>
            <person name="Sork V.L."/>
            <person name="Fitz-Gibbon S.T."/>
            <person name="Puiu D."/>
            <person name="Crepeau M."/>
            <person name="Gugger P.F."/>
            <person name="Sherman R."/>
            <person name="Stevens K."/>
            <person name="Langley C.H."/>
            <person name="Pellegrini M."/>
            <person name="Salzberg S.L."/>
        </authorList>
    </citation>
    <scope>NUCLEOTIDE SEQUENCE [LARGE SCALE GENOMIC DNA]</scope>
    <source>
        <strain evidence="2">cv. SW786</strain>
    </source>
</reference>
<dbReference type="PANTHER" id="PTHR11439">
    <property type="entry name" value="GAG-POL-RELATED RETROTRANSPOSON"/>
    <property type="match status" value="1"/>
</dbReference>
<dbReference type="Gramene" id="QL02p061762:mrna">
    <property type="protein sequence ID" value="QL02p061762:mrna"/>
    <property type="gene ID" value="QL02p061762"/>
</dbReference>
<proteinExistence type="predicted"/>
<dbReference type="PANTHER" id="PTHR11439:SF467">
    <property type="entry name" value="INTEGRASE CATALYTIC DOMAIN-CONTAINING PROTEIN"/>
    <property type="match status" value="1"/>
</dbReference>
<name>A0A7N2QZE8_QUELO</name>
<organism evidence="1 2">
    <name type="scientific">Quercus lobata</name>
    <name type="common">Valley oak</name>
    <dbReference type="NCBI Taxonomy" id="97700"/>
    <lineage>
        <taxon>Eukaryota</taxon>
        <taxon>Viridiplantae</taxon>
        <taxon>Streptophyta</taxon>
        <taxon>Embryophyta</taxon>
        <taxon>Tracheophyta</taxon>
        <taxon>Spermatophyta</taxon>
        <taxon>Magnoliopsida</taxon>
        <taxon>eudicotyledons</taxon>
        <taxon>Gunneridae</taxon>
        <taxon>Pentapetalae</taxon>
        <taxon>rosids</taxon>
        <taxon>fabids</taxon>
        <taxon>Fagales</taxon>
        <taxon>Fagaceae</taxon>
        <taxon>Quercus</taxon>
    </lineage>
</organism>
<dbReference type="Proteomes" id="UP000594261">
    <property type="component" value="Chromosome 2"/>
</dbReference>
<evidence type="ECO:0000313" key="1">
    <source>
        <dbReference type="EnsemblPlants" id="QL02p061762:mrna"/>
    </source>
</evidence>
<dbReference type="OMA" id="DNQGPIR"/>
<dbReference type="AlphaFoldDB" id="A0A7N2QZE8"/>
<keyword evidence="2" id="KW-1185">Reference proteome</keyword>